<evidence type="ECO:0000313" key="2">
    <source>
        <dbReference type="Proteomes" id="UP001500274"/>
    </source>
</evidence>
<dbReference type="SUPFAM" id="SSF141694">
    <property type="entry name" value="AF2212/PG0164-like"/>
    <property type="match status" value="1"/>
</dbReference>
<protein>
    <recommendedName>
        <fullName evidence="3">DUF1905 domain-containing protein</fullName>
    </recommendedName>
</protein>
<dbReference type="Proteomes" id="UP001500274">
    <property type="component" value="Unassembled WGS sequence"/>
</dbReference>
<accession>A0ABP6BIF4</accession>
<dbReference type="Pfam" id="PF08922">
    <property type="entry name" value="DUF1905"/>
    <property type="match status" value="1"/>
</dbReference>
<keyword evidence="2" id="KW-1185">Reference proteome</keyword>
<reference evidence="2" key="1">
    <citation type="journal article" date="2019" name="Int. J. Syst. Evol. Microbiol.">
        <title>The Global Catalogue of Microorganisms (GCM) 10K type strain sequencing project: providing services to taxonomists for standard genome sequencing and annotation.</title>
        <authorList>
            <consortium name="The Broad Institute Genomics Platform"/>
            <consortium name="The Broad Institute Genome Sequencing Center for Infectious Disease"/>
            <person name="Wu L."/>
            <person name="Ma J."/>
        </authorList>
    </citation>
    <scope>NUCLEOTIDE SEQUENCE [LARGE SCALE GENOMIC DNA]</scope>
    <source>
        <strain evidence="2">JCM 16365</strain>
    </source>
</reference>
<sequence>MSFEPVALDHTFTAPIGVEVKGQTWACVEIPGSADFFGTKRGVRVDLSVDDVPLENVGLMVTGRGGHMLSLNSGVRRKLGKDIGDEVTVHLSRRLS</sequence>
<dbReference type="EMBL" id="BAAARI010000005">
    <property type="protein sequence ID" value="GAA2572450.1"/>
    <property type="molecule type" value="Genomic_DNA"/>
</dbReference>
<dbReference type="Gene3D" id="2.40.30.100">
    <property type="entry name" value="AF2212/PG0164-like"/>
    <property type="match status" value="1"/>
</dbReference>
<evidence type="ECO:0000313" key="1">
    <source>
        <dbReference type="EMBL" id="GAA2572450.1"/>
    </source>
</evidence>
<gene>
    <name evidence="1" type="ORF">GCM10009862_09200</name>
</gene>
<dbReference type="InterPro" id="IPR015018">
    <property type="entry name" value="DUF1905"/>
</dbReference>
<name>A0ABP6BIF4_9MICO</name>
<comment type="caution">
    <text evidence="1">The sequence shown here is derived from an EMBL/GenBank/DDBJ whole genome shotgun (WGS) entry which is preliminary data.</text>
</comment>
<proteinExistence type="predicted"/>
<organism evidence="1 2">
    <name type="scientific">Microbacterium binotii</name>
    <dbReference type="NCBI Taxonomy" id="462710"/>
    <lineage>
        <taxon>Bacteria</taxon>
        <taxon>Bacillati</taxon>
        <taxon>Actinomycetota</taxon>
        <taxon>Actinomycetes</taxon>
        <taxon>Micrococcales</taxon>
        <taxon>Microbacteriaceae</taxon>
        <taxon>Microbacterium</taxon>
    </lineage>
</organism>
<evidence type="ECO:0008006" key="3">
    <source>
        <dbReference type="Google" id="ProtNLM"/>
    </source>
</evidence>
<dbReference type="RefSeq" id="WP_344227336.1">
    <property type="nucleotide sequence ID" value="NZ_BAAARI010000005.1"/>
</dbReference>
<dbReference type="InterPro" id="IPR037079">
    <property type="entry name" value="AF2212/PG0164-like_sf"/>
</dbReference>